<proteinExistence type="predicted"/>
<comment type="caution">
    <text evidence="4">The sequence shown here is derived from an EMBL/GenBank/DDBJ whole genome shotgun (WGS) entry which is preliminary data.</text>
</comment>
<dbReference type="Gene3D" id="3.30.420.10">
    <property type="entry name" value="Ribonuclease H-like superfamily/Ribonuclease H"/>
    <property type="match status" value="1"/>
</dbReference>
<feature type="region of interest" description="Disordered" evidence="2">
    <location>
        <begin position="283"/>
        <end position="395"/>
    </location>
</feature>
<dbReference type="Gene3D" id="3.30.160.60">
    <property type="entry name" value="Classic Zinc Finger"/>
    <property type="match status" value="1"/>
</dbReference>
<name>A0A3M0IH93_HIRRU</name>
<dbReference type="InterPro" id="IPR036236">
    <property type="entry name" value="Znf_C2H2_sf"/>
</dbReference>
<keyword evidence="1" id="KW-0863">Zinc-finger</keyword>
<dbReference type="GO" id="GO:0008270">
    <property type="term" value="F:zinc ion binding"/>
    <property type="evidence" value="ECO:0007669"/>
    <property type="project" value="UniProtKB-KW"/>
</dbReference>
<dbReference type="AlphaFoldDB" id="A0A3M0IH93"/>
<evidence type="ECO:0000313" key="5">
    <source>
        <dbReference type="Proteomes" id="UP000269221"/>
    </source>
</evidence>
<reference evidence="4 5" key="1">
    <citation type="submission" date="2018-07" db="EMBL/GenBank/DDBJ databases">
        <title>A high quality draft genome assembly of the barn swallow (H. rustica rustica).</title>
        <authorList>
            <person name="Formenti G."/>
            <person name="Chiara M."/>
            <person name="Poveda L."/>
            <person name="Francoijs K.-J."/>
            <person name="Bonisoli-Alquati A."/>
            <person name="Canova L."/>
            <person name="Gianfranceschi L."/>
            <person name="Horner D.S."/>
            <person name="Saino N."/>
        </authorList>
    </citation>
    <scope>NUCLEOTIDE SEQUENCE [LARGE SCALE GENOMIC DNA]</scope>
    <source>
        <strain evidence="4">Chelidonia</strain>
        <tissue evidence="4">Blood</tissue>
    </source>
</reference>
<dbReference type="InterPro" id="IPR036397">
    <property type="entry name" value="RNaseH_sf"/>
</dbReference>
<protein>
    <recommendedName>
        <fullName evidence="3">C2H2-type domain-containing protein</fullName>
    </recommendedName>
</protein>
<dbReference type="GO" id="GO:0003676">
    <property type="term" value="F:nucleic acid binding"/>
    <property type="evidence" value="ECO:0007669"/>
    <property type="project" value="InterPro"/>
</dbReference>
<dbReference type="Proteomes" id="UP000269221">
    <property type="component" value="Unassembled WGS sequence"/>
</dbReference>
<evidence type="ECO:0000313" key="4">
    <source>
        <dbReference type="EMBL" id="RMB88871.1"/>
    </source>
</evidence>
<sequence>MTQFGEPGRRRFCSAVGPVQVEDPLRAPPGYSWKSGLRYPTCSSSSRQELLTTKTPDKKGYRISQKKAQMVKQTVISLGYERFLKYQAIMVEQDDVEIVVTNTVNPASFLSGSMGEPVIHECLEAIEATCSSCLDLKDTLRENTETWSTDGSSCVISGRHAGKRTVELTRKKSIKHAQKIIKLLEAVQLPENVAIMHIKAHQKVSSELEEENKLMDREAKETAKGEVTVETVEAALIPDEQIFIEGKKAEKLGTEWLDSSQAERDLGGLMDSRLDMSQQCAHMAKKASGTWPGSGQCGQQDQGNKELRMETREDKSPQQNLVEEAILSSSTVQESKREKKRRRSDRRKDSKPIPGCSEEEERPALCWEGGQSFSQSNTTVQHQMIHTRERPYECP</sequence>
<feature type="compositionally biased region" description="Polar residues" evidence="2">
    <location>
        <begin position="371"/>
        <end position="384"/>
    </location>
</feature>
<evidence type="ECO:0000256" key="2">
    <source>
        <dbReference type="SAM" id="MobiDB-lite"/>
    </source>
</evidence>
<keyword evidence="1" id="KW-0479">Metal-binding</keyword>
<dbReference type="InterPro" id="IPR013087">
    <property type="entry name" value="Znf_C2H2_type"/>
</dbReference>
<dbReference type="STRING" id="333673.A0A3M0IH93"/>
<feature type="compositionally biased region" description="Polar residues" evidence="2">
    <location>
        <begin position="291"/>
        <end position="302"/>
    </location>
</feature>
<feature type="compositionally biased region" description="Basic and acidic residues" evidence="2">
    <location>
        <begin position="386"/>
        <end position="395"/>
    </location>
</feature>
<evidence type="ECO:0000259" key="3">
    <source>
        <dbReference type="PROSITE" id="PS50157"/>
    </source>
</evidence>
<gene>
    <name evidence="4" type="ORF">DUI87_34713</name>
</gene>
<evidence type="ECO:0000256" key="1">
    <source>
        <dbReference type="PROSITE-ProRule" id="PRU00042"/>
    </source>
</evidence>
<feature type="compositionally biased region" description="Basic and acidic residues" evidence="2">
    <location>
        <begin position="303"/>
        <end position="316"/>
    </location>
</feature>
<dbReference type="EMBL" id="QRBI01000309">
    <property type="protein sequence ID" value="RMB88871.1"/>
    <property type="molecule type" value="Genomic_DNA"/>
</dbReference>
<feature type="compositionally biased region" description="Polar residues" evidence="2">
    <location>
        <begin position="317"/>
        <end position="333"/>
    </location>
</feature>
<dbReference type="SUPFAM" id="SSF57667">
    <property type="entry name" value="beta-beta-alpha zinc fingers"/>
    <property type="match status" value="1"/>
</dbReference>
<feature type="domain" description="C2H2-type" evidence="3">
    <location>
        <begin position="364"/>
        <end position="391"/>
    </location>
</feature>
<dbReference type="PROSITE" id="PS50157">
    <property type="entry name" value="ZINC_FINGER_C2H2_2"/>
    <property type="match status" value="1"/>
</dbReference>
<keyword evidence="1" id="KW-0862">Zinc</keyword>
<keyword evidence="5" id="KW-1185">Reference proteome</keyword>
<organism evidence="4 5">
    <name type="scientific">Hirundo rustica rustica</name>
    <dbReference type="NCBI Taxonomy" id="333673"/>
    <lineage>
        <taxon>Eukaryota</taxon>
        <taxon>Metazoa</taxon>
        <taxon>Chordata</taxon>
        <taxon>Craniata</taxon>
        <taxon>Vertebrata</taxon>
        <taxon>Euteleostomi</taxon>
        <taxon>Archelosauria</taxon>
        <taxon>Archosauria</taxon>
        <taxon>Dinosauria</taxon>
        <taxon>Saurischia</taxon>
        <taxon>Theropoda</taxon>
        <taxon>Coelurosauria</taxon>
        <taxon>Aves</taxon>
        <taxon>Neognathae</taxon>
        <taxon>Neoaves</taxon>
        <taxon>Telluraves</taxon>
        <taxon>Australaves</taxon>
        <taxon>Passeriformes</taxon>
        <taxon>Sylvioidea</taxon>
        <taxon>Hirundinidae</taxon>
        <taxon>Hirundo</taxon>
    </lineage>
</organism>
<accession>A0A3M0IH93</accession>